<dbReference type="OrthoDB" id="272266at2759"/>
<accession>A0A1B7TIP9</accession>
<proteinExistence type="predicted"/>
<evidence type="ECO:0000313" key="3">
    <source>
        <dbReference type="Proteomes" id="UP000092321"/>
    </source>
</evidence>
<dbReference type="EMBL" id="LXPE01000003">
    <property type="protein sequence ID" value="OBA28621.1"/>
    <property type="molecule type" value="Genomic_DNA"/>
</dbReference>
<dbReference type="AlphaFoldDB" id="A0A1B7TIP9"/>
<feature type="coiled-coil region" evidence="1">
    <location>
        <begin position="14"/>
        <end position="41"/>
    </location>
</feature>
<sequence length="103" mass="12012">YELQDNIKSSNKTIESYKINLQDLNFKSEELKNRNNNENGKPDYGNVLIEKIQKSKKVFKKCLNFEKILKNSILTIVPTIKKTDLNKYILDEVGCDEVFLVNL</sequence>
<dbReference type="Proteomes" id="UP000092321">
    <property type="component" value="Unassembled WGS sequence"/>
</dbReference>
<keyword evidence="3" id="KW-1185">Reference proteome</keyword>
<protein>
    <submittedName>
        <fullName evidence="2">Uncharacterized protein</fullName>
    </submittedName>
</protein>
<evidence type="ECO:0000256" key="1">
    <source>
        <dbReference type="SAM" id="Coils"/>
    </source>
</evidence>
<reference evidence="3" key="1">
    <citation type="journal article" date="2016" name="Proc. Natl. Acad. Sci. U.S.A.">
        <title>Comparative genomics of biotechnologically important yeasts.</title>
        <authorList>
            <person name="Riley R."/>
            <person name="Haridas S."/>
            <person name="Wolfe K.H."/>
            <person name="Lopes M.R."/>
            <person name="Hittinger C.T."/>
            <person name="Goeker M."/>
            <person name="Salamov A.A."/>
            <person name="Wisecaver J.H."/>
            <person name="Long T.M."/>
            <person name="Calvey C.H."/>
            <person name="Aerts A.L."/>
            <person name="Barry K.W."/>
            <person name="Choi C."/>
            <person name="Clum A."/>
            <person name="Coughlan A.Y."/>
            <person name="Deshpande S."/>
            <person name="Douglass A.P."/>
            <person name="Hanson S.J."/>
            <person name="Klenk H.-P."/>
            <person name="LaButti K.M."/>
            <person name="Lapidus A."/>
            <person name="Lindquist E.A."/>
            <person name="Lipzen A.M."/>
            <person name="Meier-Kolthoff J.P."/>
            <person name="Ohm R.A."/>
            <person name="Otillar R.P."/>
            <person name="Pangilinan J.L."/>
            <person name="Peng Y."/>
            <person name="Rokas A."/>
            <person name="Rosa C.A."/>
            <person name="Scheuner C."/>
            <person name="Sibirny A.A."/>
            <person name="Slot J.C."/>
            <person name="Stielow J.B."/>
            <person name="Sun H."/>
            <person name="Kurtzman C.P."/>
            <person name="Blackwell M."/>
            <person name="Grigoriev I.V."/>
            <person name="Jeffries T.W."/>
        </authorList>
    </citation>
    <scope>NUCLEOTIDE SEQUENCE [LARGE SCALE GENOMIC DNA]</scope>
    <source>
        <strain evidence="3">NRRL Y-1626</strain>
    </source>
</reference>
<comment type="caution">
    <text evidence="2">The sequence shown here is derived from an EMBL/GenBank/DDBJ whole genome shotgun (WGS) entry which is preliminary data.</text>
</comment>
<organism evidence="2 3">
    <name type="scientific">Hanseniaspora valbyensis NRRL Y-1626</name>
    <dbReference type="NCBI Taxonomy" id="766949"/>
    <lineage>
        <taxon>Eukaryota</taxon>
        <taxon>Fungi</taxon>
        <taxon>Dikarya</taxon>
        <taxon>Ascomycota</taxon>
        <taxon>Saccharomycotina</taxon>
        <taxon>Saccharomycetes</taxon>
        <taxon>Saccharomycodales</taxon>
        <taxon>Saccharomycodaceae</taxon>
        <taxon>Hanseniaspora</taxon>
    </lineage>
</organism>
<keyword evidence="1" id="KW-0175">Coiled coil</keyword>
<gene>
    <name evidence="2" type="ORF">HANVADRAFT_765</name>
</gene>
<evidence type="ECO:0000313" key="2">
    <source>
        <dbReference type="EMBL" id="OBA28621.1"/>
    </source>
</evidence>
<feature type="non-terminal residue" evidence="2">
    <location>
        <position position="1"/>
    </location>
</feature>
<name>A0A1B7TIP9_9ASCO</name>